<dbReference type="PANTHER" id="PTHR46796:SF2">
    <property type="entry name" value="TRANSCRIPTIONAL REGULATORY PROTEIN"/>
    <property type="match status" value="1"/>
</dbReference>
<dbReference type="PANTHER" id="PTHR46796">
    <property type="entry name" value="HTH-TYPE TRANSCRIPTIONAL ACTIVATOR RHAS-RELATED"/>
    <property type="match status" value="1"/>
</dbReference>
<name>A0ABV8T3Q1_9GAMM</name>
<proteinExistence type="predicted"/>
<dbReference type="PROSITE" id="PS01124">
    <property type="entry name" value="HTH_ARAC_FAMILY_2"/>
    <property type="match status" value="1"/>
</dbReference>
<keyword evidence="3" id="KW-0804">Transcription</keyword>
<dbReference type="Gene3D" id="1.10.10.60">
    <property type="entry name" value="Homeodomain-like"/>
    <property type="match status" value="1"/>
</dbReference>
<dbReference type="EMBL" id="JBHSDU010000015">
    <property type="protein sequence ID" value="MFC4313842.1"/>
    <property type="molecule type" value="Genomic_DNA"/>
</dbReference>
<evidence type="ECO:0000256" key="3">
    <source>
        <dbReference type="ARBA" id="ARBA00023163"/>
    </source>
</evidence>
<feature type="domain" description="HTH araC/xylS-type" evidence="4">
    <location>
        <begin position="145"/>
        <end position="243"/>
    </location>
</feature>
<keyword evidence="1" id="KW-0805">Transcription regulation</keyword>
<evidence type="ECO:0000313" key="5">
    <source>
        <dbReference type="EMBL" id="MFC4313842.1"/>
    </source>
</evidence>
<sequence>MLTAATYSIAMRSYGTQSTVDTHNYSQLVLPLAGELSMDIAGRGAILDRTVAAYVEAGSRHDQVSDVANRALILDLQPRDLDARAADRLASRPYMSMTPEATNLIDYMGASLNKGRVLPHKLQLWVPLLVDALLGDEPQTPSRLASLLTAMESDLSKNWTVDIMAERVGVSASRLHAIFQESLGKSPRAWLMDLRLQQVCRLLTNTELSIAELAYRSGYADQSALTRAMRKATGLTPAAYRRQTRVRD</sequence>
<dbReference type="Pfam" id="PF12833">
    <property type="entry name" value="HTH_18"/>
    <property type="match status" value="1"/>
</dbReference>
<accession>A0ABV8T3Q1</accession>
<dbReference type="InterPro" id="IPR050204">
    <property type="entry name" value="AraC_XylS_family_regulators"/>
</dbReference>
<keyword evidence="6" id="KW-1185">Reference proteome</keyword>
<gene>
    <name evidence="5" type="ORF">ACFPN2_32510</name>
</gene>
<organism evidence="5 6">
    <name type="scientific">Steroidobacter flavus</name>
    <dbReference type="NCBI Taxonomy" id="1842136"/>
    <lineage>
        <taxon>Bacteria</taxon>
        <taxon>Pseudomonadati</taxon>
        <taxon>Pseudomonadota</taxon>
        <taxon>Gammaproteobacteria</taxon>
        <taxon>Steroidobacterales</taxon>
        <taxon>Steroidobacteraceae</taxon>
        <taxon>Steroidobacter</taxon>
    </lineage>
</organism>
<dbReference type="InterPro" id="IPR009057">
    <property type="entry name" value="Homeodomain-like_sf"/>
</dbReference>
<dbReference type="SMART" id="SM00342">
    <property type="entry name" value="HTH_ARAC"/>
    <property type="match status" value="1"/>
</dbReference>
<dbReference type="Proteomes" id="UP001595904">
    <property type="component" value="Unassembled WGS sequence"/>
</dbReference>
<evidence type="ECO:0000256" key="2">
    <source>
        <dbReference type="ARBA" id="ARBA00023125"/>
    </source>
</evidence>
<protein>
    <submittedName>
        <fullName evidence="5">Helix-turn-helix domain-containing protein</fullName>
    </submittedName>
</protein>
<reference evidence="6" key="1">
    <citation type="journal article" date="2019" name="Int. J. Syst. Evol. Microbiol.">
        <title>The Global Catalogue of Microorganisms (GCM) 10K type strain sequencing project: providing services to taxonomists for standard genome sequencing and annotation.</title>
        <authorList>
            <consortium name="The Broad Institute Genomics Platform"/>
            <consortium name="The Broad Institute Genome Sequencing Center for Infectious Disease"/>
            <person name="Wu L."/>
            <person name="Ma J."/>
        </authorList>
    </citation>
    <scope>NUCLEOTIDE SEQUENCE [LARGE SCALE GENOMIC DNA]</scope>
    <source>
        <strain evidence="6">CGMCC 1.10759</strain>
    </source>
</reference>
<keyword evidence="2" id="KW-0238">DNA-binding</keyword>
<dbReference type="RefSeq" id="WP_380604525.1">
    <property type="nucleotide sequence ID" value="NZ_JBHSDU010000015.1"/>
</dbReference>
<evidence type="ECO:0000259" key="4">
    <source>
        <dbReference type="PROSITE" id="PS01124"/>
    </source>
</evidence>
<comment type="caution">
    <text evidence="5">The sequence shown here is derived from an EMBL/GenBank/DDBJ whole genome shotgun (WGS) entry which is preliminary data.</text>
</comment>
<dbReference type="InterPro" id="IPR018060">
    <property type="entry name" value="HTH_AraC"/>
</dbReference>
<evidence type="ECO:0000256" key="1">
    <source>
        <dbReference type="ARBA" id="ARBA00023015"/>
    </source>
</evidence>
<dbReference type="SUPFAM" id="SSF46689">
    <property type="entry name" value="Homeodomain-like"/>
    <property type="match status" value="2"/>
</dbReference>
<evidence type="ECO:0000313" key="6">
    <source>
        <dbReference type="Proteomes" id="UP001595904"/>
    </source>
</evidence>